<gene>
    <name evidence="4" type="ORF">BLA29_004548</name>
</gene>
<dbReference type="OrthoDB" id="6482909at2759"/>
<dbReference type="InterPro" id="IPR036236">
    <property type="entry name" value="Znf_C2H2_sf"/>
</dbReference>
<dbReference type="AlphaFoldDB" id="A0A1Y3B5G1"/>
<dbReference type="SUPFAM" id="SSF57667">
    <property type="entry name" value="beta-beta-alpha zinc fingers"/>
    <property type="match status" value="1"/>
</dbReference>
<reference evidence="4 5" key="1">
    <citation type="submission" date="2017-03" db="EMBL/GenBank/DDBJ databases">
        <title>Genome Survey of Euroglyphus maynei.</title>
        <authorList>
            <person name="Arlian L.G."/>
            <person name="Morgan M.S."/>
            <person name="Rider S.D."/>
        </authorList>
    </citation>
    <scope>NUCLEOTIDE SEQUENCE [LARGE SCALE GENOMIC DNA]</scope>
    <source>
        <strain evidence="4">Arlian Lab</strain>
        <tissue evidence="4">Whole body</tissue>
    </source>
</reference>
<feature type="region of interest" description="Disordered" evidence="2">
    <location>
        <begin position="91"/>
        <end position="246"/>
    </location>
</feature>
<feature type="compositionally biased region" description="Low complexity" evidence="2">
    <location>
        <begin position="236"/>
        <end position="246"/>
    </location>
</feature>
<keyword evidence="1" id="KW-0479">Metal-binding</keyword>
<feature type="compositionally biased region" description="Low complexity" evidence="2">
    <location>
        <begin position="194"/>
        <end position="204"/>
    </location>
</feature>
<dbReference type="InterPro" id="IPR013087">
    <property type="entry name" value="Znf_C2H2_type"/>
</dbReference>
<feature type="compositionally biased region" description="Basic and acidic residues" evidence="2">
    <location>
        <begin position="105"/>
        <end position="114"/>
    </location>
</feature>
<proteinExistence type="predicted"/>
<keyword evidence="5" id="KW-1185">Reference proteome</keyword>
<dbReference type="PROSITE" id="PS00028">
    <property type="entry name" value="ZINC_FINGER_C2H2_1"/>
    <property type="match status" value="1"/>
</dbReference>
<evidence type="ECO:0000259" key="3">
    <source>
        <dbReference type="PROSITE" id="PS50157"/>
    </source>
</evidence>
<sequence>MDYFHSNREEQIYICNICNKEYTWRKSLMKHYRDIHQMRNTPALAEINRQLAALASAKVRNAVANLPIGSDTPPQGDTSSSLQSYVSIANFTNRKHHSSKNSSDASEKSNKSESEMDNDNTNDAIGSVDDMMMMDDYHCGNDDLEMDGSVTNDGPDGDTLSMTNDNDEQPMIIKLKKSASNDDDDDDNNHEKMNNNNKSNGDSSPLPPSSPMVNDDNDDEKDSTKNVSKNLENHNSPASSSSSSHS</sequence>
<accession>A0A1Y3B5G1</accession>
<feature type="domain" description="C2H2-type" evidence="3">
    <location>
        <begin position="13"/>
        <end position="41"/>
    </location>
</feature>
<protein>
    <submittedName>
        <fullName evidence="4">Abrupt-like protein</fullName>
    </submittedName>
</protein>
<dbReference type="Gene3D" id="3.30.160.60">
    <property type="entry name" value="Classic Zinc Finger"/>
    <property type="match status" value="1"/>
</dbReference>
<dbReference type="Proteomes" id="UP000194236">
    <property type="component" value="Unassembled WGS sequence"/>
</dbReference>
<dbReference type="PROSITE" id="PS50157">
    <property type="entry name" value="ZINC_FINGER_C2H2_2"/>
    <property type="match status" value="1"/>
</dbReference>
<comment type="caution">
    <text evidence="4">The sequence shown here is derived from an EMBL/GenBank/DDBJ whole genome shotgun (WGS) entry which is preliminary data.</text>
</comment>
<name>A0A1Y3B5G1_EURMA</name>
<feature type="compositionally biased region" description="Polar residues" evidence="2">
    <location>
        <begin position="225"/>
        <end position="235"/>
    </location>
</feature>
<dbReference type="SMART" id="SM00355">
    <property type="entry name" value="ZnF_C2H2"/>
    <property type="match status" value="1"/>
</dbReference>
<dbReference type="GO" id="GO:0008270">
    <property type="term" value="F:zinc ion binding"/>
    <property type="evidence" value="ECO:0007669"/>
    <property type="project" value="UniProtKB-KW"/>
</dbReference>
<dbReference type="EMBL" id="MUJZ01046649">
    <property type="protein sequence ID" value="OTF74525.1"/>
    <property type="molecule type" value="Genomic_DNA"/>
</dbReference>
<keyword evidence="1" id="KW-0862">Zinc</keyword>
<evidence type="ECO:0000256" key="1">
    <source>
        <dbReference type="PROSITE-ProRule" id="PRU00042"/>
    </source>
</evidence>
<organism evidence="4 5">
    <name type="scientific">Euroglyphus maynei</name>
    <name type="common">Mayne's house dust mite</name>
    <dbReference type="NCBI Taxonomy" id="6958"/>
    <lineage>
        <taxon>Eukaryota</taxon>
        <taxon>Metazoa</taxon>
        <taxon>Ecdysozoa</taxon>
        <taxon>Arthropoda</taxon>
        <taxon>Chelicerata</taxon>
        <taxon>Arachnida</taxon>
        <taxon>Acari</taxon>
        <taxon>Acariformes</taxon>
        <taxon>Sarcoptiformes</taxon>
        <taxon>Astigmata</taxon>
        <taxon>Psoroptidia</taxon>
        <taxon>Analgoidea</taxon>
        <taxon>Pyroglyphidae</taxon>
        <taxon>Pyroglyphinae</taxon>
        <taxon>Euroglyphus</taxon>
    </lineage>
</organism>
<evidence type="ECO:0000313" key="4">
    <source>
        <dbReference type="EMBL" id="OTF74525.1"/>
    </source>
</evidence>
<evidence type="ECO:0000256" key="2">
    <source>
        <dbReference type="SAM" id="MobiDB-lite"/>
    </source>
</evidence>
<evidence type="ECO:0000313" key="5">
    <source>
        <dbReference type="Proteomes" id="UP000194236"/>
    </source>
</evidence>
<keyword evidence="1" id="KW-0863">Zinc-finger</keyword>